<dbReference type="GeneID" id="60588903"/>
<keyword evidence="3" id="KW-1185">Reference proteome</keyword>
<dbReference type="InterPro" id="IPR012337">
    <property type="entry name" value="RNaseH-like_sf"/>
</dbReference>
<reference evidence="2 3" key="1">
    <citation type="submission" date="2020-12" db="EMBL/GenBank/DDBJ databases">
        <title>Halosimplex halophilum sp. nov. and Halosimplex salinum sp. nov., two new members of the genus Halosimplex.</title>
        <authorList>
            <person name="Cui H.L."/>
        </authorList>
    </citation>
    <scope>NUCLEOTIDE SEQUENCE [LARGE SCALE GENOMIC DNA]</scope>
    <source>
        <strain evidence="2 3">YGH94</strain>
    </source>
</reference>
<proteinExistence type="predicted"/>
<feature type="region of interest" description="Disordered" evidence="1">
    <location>
        <begin position="87"/>
        <end position="107"/>
    </location>
</feature>
<evidence type="ECO:0000313" key="2">
    <source>
        <dbReference type="EMBL" id="QPV64981.1"/>
    </source>
</evidence>
<dbReference type="InterPro" id="IPR036397">
    <property type="entry name" value="RNaseH_sf"/>
</dbReference>
<organism evidence="2 3">
    <name type="scientific">Halosimplex litoreum</name>
    <dbReference type="NCBI Taxonomy" id="1198301"/>
    <lineage>
        <taxon>Archaea</taxon>
        <taxon>Methanobacteriati</taxon>
        <taxon>Methanobacteriota</taxon>
        <taxon>Stenosarchaea group</taxon>
        <taxon>Halobacteria</taxon>
        <taxon>Halobacteriales</taxon>
        <taxon>Haloarculaceae</taxon>
        <taxon>Halosimplex</taxon>
    </lineage>
</organism>
<dbReference type="Gene3D" id="3.30.420.10">
    <property type="entry name" value="Ribonuclease H-like superfamily/Ribonuclease H"/>
    <property type="match status" value="1"/>
</dbReference>
<evidence type="ECO:0000313" key="3">
    <source>
        <dbReference type="Proteomes" id="UP000595001"/>
    </source>
</evidence>
<dbReference type="SUPFAM" id="SSF53098">
    <property type="entry name" value="Ribonuclease H-like"/>
    <property type="match status" value="1"/>
</dbReference>
<name>A0A7U3WBI6_9EURY</name>
<sequence length="147" mass="16054">MTTAPPSLLAYFDASVHYGPDNATPTSAAIGFLVEDGVETCVERSLAVEAFVSSAALEHRALVETVRAVADRFDRVSSLHLHGDADAALRATDPAHPAEPTDPVGRRRVREVHELLADVPVVTYRAVDRSRNARAHDLARRGHRDRR</sequence>
<gene>
    <name evidence="2" type="ORF">I7X12_10380</name>
</gene>
<dbReference type="RefSeq" id="WP_198063739.1">
    <property type="nucleotide sequence ID" value="NZ_CP065856.1"/>
</dbReference>
<evidence type="ECO:0000256" key="1">
    <source>
        <dbReference type="SAM" id="MobiDB-lite"/>
    </source>
</evidence>
<protein>
    <submittedName>
        <fullName evidence="2">Uncharacterized protein</fullName>
    </submittedName>
</protein>
<accession>A0A7U3WBI6</accession>
<dbReference type="OrthoDB" id="229372at2157"/>
<dbReference type="AlphaFoldDB" id="A0A7U3WBI6"/>
<dbReference type="Proteomes" id="UP000595001">
    <property type="component" value="Chromosome"/>
</dbReference>
<dbReference type="KEGG" id="hlt:I7X12_10380"/>
<dbReference type="GO" id="GO:0003676">
    <property type="term" value="F:nucleic acid binding"/>
    <property type="evidence" value="ECO:0007669"/>
    <property type="project" value="InterPro"/>
</dbReference>
<dbReference type="EMBL" id="CP065856">
    <property type="protein sequence ID" value="QPV64981.1"/>
    <property type="molecule type" value="Genomic_DNA"/>
</dbReference>